<dbReference type="CDD" id="cd01400">
    <property type="entry name" value="6PGL"/>
    <property type="match status" value="1"/>
</dbReference>
<dbReference type="GO" id="GO:0005975">
    <property type="term" value="P:carbohydrate metabolic process"/>
    <property type="evidence" value="ECO:0007669"/>
    <property type="project" value="UniProtKB-UniRule"/>
</dbReference>
<protein>
    <recommendedName>
        <fullName evidence="6 7">6-phosphogluconolactonase</fullName>
        <shortName evidence="7">6PGL</shortName>
        <ecNumber evidence="5 7">3.1.1.31</ecNumber>
    </recommendedName>
</protein>
<evidence type="ECO:0000256" key="6">
    <source>
        <dbReference type="ARBA" id="ARBA00020337"/>
    </source>
</evidence>
<dbReference type="UniPathway" id="UPA00115">
    <property type="reaction ID" value="UER00409"/>
</dbReference>
<evidence type="ECO:0000256" key="7">
    <source>
        <dbReference type="RuleBase" id="RU365095"/>
    </source>
</evidence>
<dbReference type="PATRIC" id="fig|1411148.3.peg.986"/>
<comment type="similarity">
    <text evidence="4 7">Belongs to the glucosamine/galactosamine-6-phosphate isomerase family. 6-phosphogluconolactonase subfamily.</text>
</comment>
<comment type="caution">
    <text evidence="9">The sequence shown here is derived from an EMBL/GenBank/DDBJ whole genome shotgun (WGS) entry which is preliminary data.</text>
</comment>
<dbReference type="PANTHER" id="PTHR11054:SF0">
    <property type="entry name" value="6-PHOSPHOGLUCONOLACTONASE"/>
    <property type="match status" value="1"/>
</dbReference>
<dbReference type="EC" id="3.1.1.31" evidence="5 7"/>
<evidence type="ECO:0000313" key="9">
    <source>
        <dbReference type="EMBL" id="ETK02068.1"/>
    </source>
</evidence>
<dbReference type="EMBL" id="AYUF01000421">
    <property type="protein sequence ID" value="ETK02068.1"/>
    <property type="molecule type" value="Genomic_DNA"/>
</dbReference>
<organism evidence="9 10">
    <name type="scientific">Tannerella sp. oral taxon BU063 isolate Cell 2</name>
    <dbReference type="NCBI Taxonomy" id="1411148"/>
    <lineage>
        <taxon>Bacteria</taxon>
        <taxon>Pseudomonadati</taxon>
        <taxon>Bacteroidota</taxon>
        <taxon>Bacteroidia</taxon>
        <taxon>Bacteroidales</taxon>
        <taxon>Tannerellaceae</taxon>
        <taxon>Tannerella</taxon>
    </lineage>
</organism>
<dbReference type="SUPFAM" id="SSF100950">
    <property type="entry name" value="NagB/RpiA/CoA transferase-like"/>
    <property type="match status" value="1"/>
</dbReference>
<evidence type="ECO:0000256" key="3">
    <source>
        <dbReference type="ARBA" id="ARBA00004961"/>
    </source>
</evidence>
<evidence type="ECO:0000256" key="1">
    <source>
        <dbReference type="ARBA" id="ARBA00000832"/>
    </source>
</evidence>
<dbReference type="Pfam" id="PF01182">
    <property type="entry name" value="Glucosamine_iso"/>
    <property type="match status" value="1"/>
</dbReference>
<accession>W2C4T2</accession>
<evidence type="ECO:0000313" key="10">
    <source>
        <dbReference type="Proteomes" id="UP000018837"/>
    </source>
</evidence>
<reference evidence="9 10" key="1">
    <citation type="submission" date="2013-11" db="EMBL/GenBank/DDBJ databases">
        <title>Single cell genomics of uncultured Tannerella BU063 (oral taxon 286).</title>
        <authorList>
            <person name="Beall C.J."/>
            <person name="Campbell A.G."/>
            <person name="Griffen A.L."/>
            <person name="Podar M."/>
            <person name="Leys E.J."/>
        </authorList>
    </citation>
    <scope>NUCLEOTIDE SEQUENCE [LARGE SCALE GENOMIC DNA]</scope>
    <source>
        <strain evidence="9">Cell 2</strain>
    </source>
</reference>
<evidence type="ECO:0000256" key="2">
    <source>
        <dbReference type="ARBA" id="ARBA00002681"/>
    </source>
</evidence>
<comment type="pathway">
    <text evidence="3 7">Carbohydrate degradation; pentose phosphate pathway; D-ribulose 5-phosphate from D-glucose 6-phosphate (oxidative stage): step 2/3.</text>
</comment>
<keyword evidence="7" id="KW-0378">Hydrolase</keyword>
<feature type="domain" description="Glucosamine/galactosamine-6-phosphate isomerase" evidence="8">
    <location>
        <begin position="26"/>
        <end position="216"/>
    </location>
</feature>
<evidence type="ECO:0000256" key="4">
    <source>
        <dbReference type="ARBA" id="ARBA00010662"/>
    </source>
</evidence>
<dbReference type="PANTHER" id="PTHR11054">
    <property type="entry name" value="6-PHOSPHOGLUCONOLACTONASE"/>
    <property type="match status" value="1"/>
</dbReference>
<gene>
    <name evidence="7" type="primary">pgl</name>
    <name evidence="9" type="ORF">N425_06545</name>
</gene>
<dbReference type="InterPro" id="IPR006148">
    <property type="entry name" value="Glc/Gal-6P_isomerase"/>
</dbReference>
<comment type="function">
    <text evidence="2 7">Hydrolysis of 6-phosphogluconolactone to 6-phosphogluconate.</text>
</comment>
<dbReference type="Proteomes" id="UP000018837">
    <property type="component" value="Unassembled WGS sequence"/>
</dbReference>
<dbReference type="Gene3D" id="3.40.50.1360">
    <property type="match status" value="1"/>
</dbReference>
<name>W2C4T2_9BACT</name>
<comment type="catalytic activity">
    <reaction evidence="1 7">
        <text>6-phospho-D-glucono-1,5-lactone + H2O = 6-phospho-D-gluconate + H(+)</text>
        <dbReference type="Rhea" id="RHEA:12556"/>
        <dbReference type="ChEBI" id="CHEBI:15377"/>
        <dbReference type="ChEBI" id="CHEBI:15378"/>
        <dbReference type="ChEBI" id="CHEBI:57955"/>
        <dbReference type="ChEBI" id="CHEBI:58759"/>
        <dbReference type="EC" id="3.1.1.31"/>
    </reaction>
</comment>
<dbReference type="InterPro" id="IPR039104">
    <property type="entry name" value="6PGL"/>
</dbReference>
<proteinExistence type="inferred from homology"/>
<dbReference type="GO" id="GO:0017057">
    <property type="term" value="F:6-phosphogluconolactonase activity"/>
    <property type="evidence" value="ECO:0007669"/>
    <property type="project" value="UniProtKB-UniRule"/>
</dbReference>
<dbReference type="InterPro" id="IPR037171">
    <property type="entry name" value="NagB/RpiA_transferase-like"/>
</dbReference>
<dbReference type="NCBIfam" id="TIGR01198">
    <property type="entry name" value="pgl"/>
    <property type="match status" value="1"/>
</dbReference>
<evidence type="ECO:0000256" key="5">
    <source>
        <dbReference type="ARBA" id="ARBA00013198"/>
    </source>
</evidence>
<evidence type="ECO:0000259" key="8">
    <source>
        <dbReference type="Pfam" id="PF01182"/>
    </source>
</evidence>
<dbReference type="AlphaFoldDB" id="W2C4T2"/>
<dbReference type="GO" id="GO:0006098">
    <property type="term" value="P:pentose-phosphate shunt"/>
    <property type="evidence" value="ECO:0007669"/>
    <property type="project" value="UniProtKB-UniPathway"/>
</dbReference>
<sequence>MRQIQIYENADILCGELAEALPIPASISEPIHIALSGGSTPTLLFEKMTAVDDPDAFMNTHFYWVDERHVPEDDPESNYAVFRRLMVDTGIVSAEKVHPIKYHPDIHQMKANYEQELRKHVPFEDGYPLFDEIVLGVGEDGHTASIFPDRLDLFETTDIVATTRHPVTGQGRVTLTGNTINNAYGVTVLCTGEKKRRILDEVLRENKPEYPISHVKLRPFASVIFKLDLAASHYGA</sequence>
<dbReference type="InterPro" id="IPR005900">
    <property type="entry name" value="6-phosphogluconolactonase_DevB"/>
</dbReference>